<dbReference type="EMBL" id="LGCL01000007">
    <property type="protein sequence ID" value="KPL80043.1"/>
    <property type="molecule type" value="Genomic_DNA"/>
</dbReference>
<dbReference type="RefSeq" id="WP_075061266.1">
    <property type="nucleotide sequence ID" value="NZ_LGCL01000007.1"/>
</dbReference>
<dbReference type="NCBIfam" id="TIGR03725">
    <property type="entry name" value="T6A_YeaZ"/>
    <property type="match status" value="1"/>
</dbReference>
<gene>
    <name evidence="2" type="ORF">ADN00_01875</name>
</gene>
<protein>
    <recommendedName>
        <fullName evidence="1">Gcp-like domain-containing protein</fullName>
    </recommendedName>
</protein>
<evidence type="ECO:0000259" key="1">
    <source>
        <dbReference type="Pfam" id="PF00814"/>
    </source>
</evidence>
<proteinExistence type="predicted"/>
<dbReference type="GO" id="GO:0002949">
    <property type="term" value="P:tRNA threonylcarbamoyladenosine modification"/>
    <property type="evidence" value="ECO:0007669"/>
    <property type="project" value="InterPro"/>
</dbReference>
<organism evidence="2 3">
    <name type="scientific">Ornatilinea apprima</name>
    <dbReference type="NCBI Taxonomy" id="1134406"/>
    <lineage>
        <taxon>Bacteria</taxon>
        <taxon>Bacillati</taxon>
        <taxon>Chloroflexota</taxon>
        <taxon>Anaerolineae</taxon>
        <taxon>Anaerolineales</taxon>
        <taxon>Anaerolineaceae</taxon>
        <taxon>Ornatilinea</taxon>
    </lineage>
</organism>
<dbReference type="Proteomes" id="UP000050417">
    <property type="component" value="Unassembled WGS sequence"/>
</dbReference>
<dbReference type="PANTHER" id="PTHR11735:SF11">
    <property type="entry name" value="TRNA THREONYLCARBAMOYLADENOSINE BIOSYNTHESIS PROTEIN TSAB"/>
    <property type="match status" value="1"/>
</dbReference>
<dbReference type="InterPro" id="IPR022496">
    <property type="entry name" value="T6A_TsaB"/>
</dbReference>
<dbReference type="STRING" id="1134406.ADN00_01875"/>
<dbReference type="OrthoDB" id="9784166at2"/>
<dbReference type="CDD" id="cd24032">
    <property type="entry name" value="ASKHA_NBD_TsaB"/>
    <property type="match status" value="1"/>
</dbReference>
<evidence type="ECO:0000313" key="3">
    <source>
        <dbReference type="Proteomes" id="UP000050417"/>
    </source>
</evidence>
<dbReference type="AlphaFoldDB" id="A0A0P6XTZ9"/>
<dbReference type="GO" id="GO:0005829">
    <property type="term" value="C:cytosol"/>
    <property type="evidence" value="ECO:0007669"/>
    <property type="project" value="TreeGrafter"/>
</dbReference>
<evidence type="ECO:0000313" key="2">
    <source>
        <dbReference type="EMBL" id="KPL80043.1"/>
    </source>
</evidence>
<comment type="caution">
    <text evidence="2">The sequence shown here is derived from an EMBL/GenBank/DDBJ whole genome shotgun (WGS) entry which is preliminary data.</text>
</comment>
<feature type="domain" description="Gcp-like" evidence="1">
    <location>
        <begin position="31"/>
        <end position="123"/>
    </location>
</feature>
<sequence length="226" mass="24577">MLLAVDTSTQWTGLALYEENQVVGEMIWNTRNHHTVEMAPAIRSLLNRCGVETQDLKALAVALGPGSFTSLRIGLAVAKGMALALHIPMIGIPTLDFLAAAQPGSEDPLACILRAGRGRFALQWYGFMKGKWRAQGDLQVIEKANLAEAFPPHKALVAGELSALERQSLARKCKQLELADPARSARRPAYLAQLAWARYEAKQFDEPVSLAPIYLHVVPGSVPAEA</sequence>
<dbReference type="PANTHER" id="PTHR11735">
    <property type="entry name" value="TRNA N6-ADENOSINE THREONYLCARBAMOYLTRANSFERASE"/>
    <property type="match status" value="1"/>
</dbReference>
<dbReference type="InterPro" id="IPR043129">
    <property type="entry name" value="ATPase_NBD"/>
</dbReference>
<dbReference type="PATRIC" id="fig|1134406.4.peg.2301"/>
<keyword evidence="3" id="KW-1185">Reference proteome</keyword>
<reference evidence="2 3" key="1">
    <citation type="submission" date="2015-07" db="EMBL/GenBank/DDBJ databases">
        <title>Genome sequence of Ornatilinea apprima DSM 23815.</title>
        <authorList>
            <person name="Hemp J."/>
            <person name="Ward L.M."/>
            <person name="Pace L.A."/>
            <person name="Fischer W.W."/>
        </authorList>
    </citation>
    <scope>NUCLEOTIDE SEQUENCE [LARGE SCALE GENOMIC DNA]</scope>
    <source>
        <strain evidence="2 3">P3M-1</strain>
    </source>
</reference>
<dbReference type="InterPro" id="IPR000905">
    <property type="entry name" value="Gcp-like_dom"/>
</dbReference>
<dbReference type="Pfam" id="PF00814">
    <property type="entry name" value="TsaD"/>
    <property type="match status" value="1"/>
</dbReference>
<accession>A0A0P6XTZ9</accession>
<name>A0A0P6XTZ9_9CHLR</name>
<dbReference type="SUPFAM" id="SSF53067">
    <property type="entry name" value="Actin-like ATPase domain"/>
    <property type="match status" value="1"/>
</dbReference>
<dbReference type="Gene3D" id="3.30.420.40">
    <property type="match status" value="2"/>
</dbReference>